<evidence type="ECO:0000259" key="3">
    <source>
        <dbReference type="PROSITE" id="PS50994"/>
    </source>
</evidence>
<dbReference type="Pfam" id="PF13976">
    <property type="entry name" value="gag_pre-integrs"/>
    <property type="match status" value="1"/>
</dbReference>
<evidence type="ECO:0000313" key="4">
    <source>
        <dbReference type="EMBL" id="RVW86304.1"/>
    </source>
</evidence>
<dbReference type="CDD" id="cd17044">
    <property type="entry name" value="Ubl_TBCE"/>
    <property type="match status" value="1"/>
</dbReference>
<dbReference type="Pfam" id="PF07727">
    <property type="entry name" value="RVT_2"/>
    <property type="match status" value="1"/>
</dbReference>
<protein>
    <submittedName>
        <fullName evidence="4">Retrovirus-related Pol polyprotein from transposon RE2</fullName>
    </submittedName>
</protein>
<evidence type="ECO:0000256" key="1">
    <source>
        <dbReference type="ARBA" id="ARBA00022750"/>
    </source>
</evidence>
<dbReference type="Gene3D" id="3.10.20.90">
    <property type="entry name" value="Phosphatidylinositol 3-kinase Catalytic Subunit, Chain A, domain 1"/>
    <property type="match status" value="1"/>
</dbReference>
<dbReference type="GO" id="GO:0003676">
    <property type="term" value="F:nucleic acid binding"/>
    <property type="evidence" value="ECO:0007669"/>
    <property type="project" value="InterPro"/>
</dbReference>
<reference evidence="4 5" key="1">
    <citation type="journal article" date="2018" name="PLoS Genet.">
        <title>Population sequencing reveals clonal diversity and ancestral inbreeding in the grapevine cultivar Chardonnay.</title>
        <authorList>
            <person name="Roach M.J."/>
            <person name="Johnson D.L."/>
            <person name="Bohlmann J."/>
            <person name="van Vuuren H.J."/>
            <person name="Jones S.J."/>
            <person name="Pretorius I.S."/>
            <person name="Schmidt S.A."/>
            <person name="Borneman A.R."/>
        </authorList>
    </citation>
    <scope>NUCLEOTIDE SEQUENCE [LARGE SCALE GENOMIC DNA]</scope>
    <source>
        <strain evidence="5">cv. Chardonnay</strain>
        <tissue evidence="4">Leaf</tissue>
    </source>
</reference>
<gene>
    <name evidence="4" type="primary">RE2_337</name>
    <name evidence="4" type="ORF">CK203_043252</name>
</gene>
<dbReference type="PANTHER" id="PTHR11439:SF484">
    <property type="entry name" value="REVERSE TRANSCRIPTASE TY1_COPIA-TYPE DOMAIN-CONTAINING PROTEIN"/>
    <property type="match status" value="1"/>
</dbReference>
<feature type="domain" description="Integrase catalytic" evidence="3">
    <location>
        <begin position="748"/>
        <end position="932"/>
    </location>
</feature>
<name>A0A438HPC3_VITVI</name>
<dbReference type="FunFam" id="3.30.420.10:FF:000438">
    <property type="match status" value="1"/>
</dbReference>
<dbReference type="InterPro" id="IPR057670">
    <property type="entry name" value="SH3_retrovirus"/>
</dbReference>
<dbReference type="InterPro" id="IPR036397">
    <property type="entry name" value="RNaseH_sf"/>
</dbReference>
<dbReference type="InterPro" id="IPR054722">
    <property type="entry name" value="PolX-like_BBD"/>
</dbReference>
<dbReference type="InterPro" id="IPR012337">
    <property type="entry name" value="RNaseH-like_sf"/>
</dbReference>
<dbReference type="InterPro" id="IPR043502">
    <property type="entry name" value="DNA/RNA_pol_sf"/>
</dbReference>
<dbReference type="InterPro" id="IPR001611">
    <property type="entry name" value="Leu-rich_rpt"/>
</dbReference>
<dbReference type="Pfam" id="PF25597">
    <property type="entry name" value="SH3_retrovirus"/>
    <property type="match status" value="1"/>
</dbReference>
<dbReference type="PROSITE" id="PS50994">
    <property type="entry name" value="INTEGRASE"/>
    <property type="match status" value="1"/>
</dbReference>
<dbReference type="SUPFAM" id="SSF56672">
    <property type="entry name" value="DNA/RNA polymerases"/>
    <property type="match status" value="1"/>
</dbReference>
<dbReference type="SUPFAM" id="SSF54236">
    <property type="entry name" value="Ubiquitin-like"/>
    <property type="match status" value="1"/>
</dbReference>
<dbReference type="InterPro" id="IPR044079">
    <property type="entry name" value="Ubl_TBCE"/>
</dbReference>
<dbReference type="GO" id="GO:0004190">
    <property type="term" value="F:aspartic-type endopeptidase activity"/>
    <property type="evidence" value="ECO:0007669"/>
    <property type="project" value="UniProtKB-KW"/>
</dbReference>
<dbReference type="SUPFAM" id="SSF53098">
    <property type="entry name" value="Ribonuclease H-like"/>
    <property type="match status" value="1"/>
</dbReference>
<dbReference type="InterPro" id="IPR029071">
    <property type="entry name" value="Ubiquitin-like_domsf"/>
</dbReference>
<dbReference type="InterPro" id="IPR025724">
    <property type="entry name" value="GAG-pre-integrase_dom"/>
</dbReference>
<sequence length="1714" mass="191089">MMIQRFVLPLQKLASDVGTICEQLPGLAALNLSNNLMAHDITGLPLLMNLRVLVLNNTGIKWKEVEIIRHSLPAIEELHLMGNNLRAITEPTTDPGCSLIRLPKMQKADLSHLMQSFRFSISLAKQKPASSSIVQGFDYLRLLNLEDNRIAEWDEILKLSQLRSLEQLHLNKNHLKHIFYPDSDAIHQLLNGIDSLEKGCKPFQNLHCLLLGGNNIEDLASVDSLNSFPMLKVRAKEENLILSCFSVSSTPGNLPVTVFLSGHRVSFRSPFPSPNTFRSVGSSLETTHRRRNFPANFSGELSGELSGDLFFRHRPYQKERLEEISTFCEDTSTKRGATRRPRAIFGRRLHLTRRRVGAREAYSGHFRHLSRLVRRRLGLLAPGSPPRALHLHFFPCFWLSCHSGHLRQGSPSISEAWVLLLFLSRHVTNLFSIDCTSHSREKLVGSENYLSWSASVELWFMGQGYEDHLVTQEADIPEVDRVQWRKIDAQLFLTVMPLTPDVGAQQTQLDKFFMVLTLIGLRPDLEPIRDQILGSSSVPSLDDVFARLLRGRSGTRGRGQRPHCTYCNKLGHTRDRCYQLHGRPPRTAHMAQSSDSLLPQPPSSSASQTSQASIASVAQPGNASACLTHTSSLGPWILDSGASDHLSGNKDLFSSITTTSDLPTVTLANGSQTVAKGIGLALPLPSLPLTSVLYTPECPFNLISISKITRTLNCSITFSDKFVTLQDRSTGKTIGIGRESQGLYHLTSDSSPAVCISTDAPLLIHNRLGHPSLSKFQKMVPRFSTLSSLPCESCQLGKHTRVSFPKRLNNRAKSPFELVHTDVWGPCRTASTLGFQYFVTFIDDYSRSQFTSFMSHHGILHQSSCAHTPQQNGVAERKNRHLVETARTLLLHSHVPFRFWGDAVLTACYLINRMPSSVLHDQIPHSLLFPDQPLYFLPPRVFGCTCFVHILTPGQDKLSAKAMKCLFLGYSRLQKVLPIPIVSPPEAMPPRPLQVYHRRRVVAPLPFPEAPADSLPIPSASPAPALPSPNDLPIAVRKVGCRWVYAVKVGPDGQVDRLKARLVAKGYTQVYGSDYGDTFSPVAKIASVRLLLSMAAMCSWPLYQLDIKNAFLHGDLAEEVYMEQPPGFVAQGESGLVCRLRRSLYGLKQSPRAWFSRFSSVVQEFGMLRSTADHSVFYHHNSLGQCIYLVVYVDDIVITGSDQDGIQKLKQHLFTHFQTKDLGKLKYFLGIEIAQSSSGVVLSQRKYALDILEETGMLDCKPVDTPMDPNVKLVPGQGEPLGDPGRYRRLVGKLNYLTITRPDISFPVSVVSQFLQSPCDSHWDAVIRILRYIKSTPGQGVLYENRGHTQVVGYTDADWAGSPTDRRSTSGYCVFIGGNLISWKSKKQDVVARSSAEAEYRAMALATCELIWLRHLLQELRFGKDEQMKLICDNQAALHIASNPVFHERTKHIEVDCHFIREKIASGCVATSFVNSNDQLADIFTKSLRVGMETELSIVIMNFNIHLVINHQLYKLKGLCSDCFHSSCGKDIRLSENPVADPGRGGIPRFVLIARLSKVEILNGSEVSRRERKESEIRYVRLVISKMHGNPEEITRLHPRFAELKEFHGIEDERPLTGAAGPQKMASGLLSINLKCIGASIGEKPPLTKKLPATTTIGKLKNLCESFFKLKSIKPRLFLQEEGSPLPILLDDEMASLMDLGIGSESTILIDEES</sequence>
<dbReference type="PANTHER" id="PTHR11439">
    <property type="entry name" value="GAG-POL-RELATED RETROTRANSPOSON"/>
    <property type="match status" value="1"/>
</dbReference>
<dbReference type="InterPro" id="IPR001584">
    <property type="entry name" value="Integrase_cat-core"/>
</dbReference>
<keyword evidence="1" id="KW-0378">Hydrolase</keyword>
<dbReference type="GO" id="GO:0015074">
    <property type="term" value="P:DNA integration"/>
    <property type="evidence" value="ECO:0007669"/>
    <property type="project" value="InterPro"/>
</dbReference>
<keyword evidence="1" id="KW-0645">Protease</keyword>
<dbReference type="PROSITE" id="PS51450">
    <property type="entry name" value="LRR"/>
    <property type="match status" value="2"/>
</dbReference>
<comment type="caution">
    <text evidence="4">The sequence shown here is derived from an EMBL/GenBank/DDBJ whole genome shotgun (WGS) entry which is preliminary data.</text>
</comment>
<dbReference type="InterPro" id="IPR013103">
    <property type="entry name" value="RVT_2"/>
</dbReference>
<feature type="region of interest" description="Disordered" evidence="2">
    <location>
        <begin position="580"/>
        <end position="614"/>
    </location>
</feature>
<feature type="compositionally biased region" description="Low complexity" evidence="2">
    <location>
        <begin position="591"/>
        <end position="614"/>
    </location>
</feature>
<evidence type="ECO:0000256" key="2">
    <source>
        <dbReference type="SAM" id="MobiDB-lite"/>
    </source>
</evidence>
<evidence type="ECO:0000313" key="5">
    <source>
        <dbReference type="Proteomes" id="UP000288805"/>
    </source>
</evidence>
<dbReference type="SUPFAM" id="SSF52058">
    <property type="entry name" value="L domain-like"/>
    <property type="match status" value="1"/>
</dbReference>
<keyword evidence="1" id="KW-0064">Aspartyl protease</keyword>
<dbReference type="CDD" id="cd09272">
    <property type="entry name" value="RNase_HI_RT_Ty1"/>
    <property type="match status" value="1"/>
</dbReference>
<dbReference type="FunFam" id="3.10.20.90:FF:000187">
    <property type="entry name" value="Tubulin-folding cofactor E"/>
    <property type="match status" value="1"/>
</dbReference>
<dbReference type="Gene3D" id="3.80.10.10">
    <property type="entry name" value="Ribonuclease Inhibitor"/>
    <property type="match status" value="2"/>
</dbReference>
<dbReference type="InterPro" id="IPR032675">
    <property type="entry name" value="LRR_dom_sf"/>
</dbReference>
<organism evidence="4 5">
    <name type="scientific">Vitis vinifera</name>
    <name type="common">Grape</name>
    <dbReference type="NCBI Taxonomy" id="29760"/>
    <lineage>
        <taxon>Eukaryota</taxon>
        <taxon>Viridiplantae</taxon>
        <taxon>Streptophyta</taxon>
        <taxon>Embryophyta</taxon>
        <taxon>Tracheophyta</taxon>
        <taxon>Spermatophyta</taxon>
        <taxon>Magnoliopsida</taxon>
        <taxon>eudicotyledons</taxon>
        <taxon>Gunneridae</taxon>
        <taxon>Pentapetalae</taxon>
        <taxon>rosids</taxon>
        <taxon>Vitales</taxon>
        <taxon>Vitaceae</taxon>
        <taxon>Viteae</taxon>
        <taxon>Vitis</taxon>
    </lineage>
</organism>
<dbReference type="Proteomes" id="UP000288805">
    <property type="component" value="Unassembled WGS sequence"/>
</dbReference>
<dbReference type="EMBL" id="QGNW01000195">
    <property type="protein sequence ID" value="RVW86304.1"/>
    <property type="molecule type" value="Genomic_DNA"/>
</dbReference>
<dbReference type="Gene3D" id="3.30.420.10">
    <property type="entry name" value="Ribonuclease H-like superfamily/Ribonuclease H"/>
    <property type="match status" value="2"/>
</dbReference>
<proteinExistence type="predicted"/>
<dbReference type="Pfam" id="PF22936">
    <property type="entry name" value="Pol_BBD"/>
    <property type="match status" value="1"/>
</dbReference>
<accession>A0A438HPC3</accession>